<dbReference type="AlphaFoldDB" id="A0A922MPI9"/>
<dbReference type="Proteomes" id="UP000814243">
    <property type="component" value="Unassembled WGS sequence"/>
</dbReference>
<evidence type="ECO:0000313" key="3">
    <source>
        <dbReference type="Proteomes" id="UP000814243"/>
    </source>
</evidence>
<reference evidence="2" key="1">
    <citation type="journal article" date="2021" name="G3 (Bethesda)">
        <title>Genome and transcriptome analysis of the beet armyworm Spodoptera exigua reveals targets for pest control. .</title>
        <authorList>
            <person name="Simon S."/>
            <person name="Breeschoten T."/>
            <person name="Jansen H.J."/>
            <person name="Dirks R.P."/>
            <person name="Schranz M.E."/>
            <person name="Ros V.I.D."/>
        </authorList>
    </citation>
    <scope>NUCLEOTIDE SEQUENCE</scope>
    <source>
        <tissue evidence="2">Whole pupae</tissue>
    </source>
</reference>
<comment type="caution">
    <text evidence="2">The sequence shown here is derived from an EMBL/GenBank/DDBJ whole genome shotgun (WGS) entry which is preliminary data.</text>
</comment>
<accession>A0A922MPI9</accession>
<evidence type="ECO:0000256" key="1">
    <source>
        <dbReference type="SAM" id="Phobius"/>
    </source>
</evidence>
<gene>
    <name evidence="2" type="ORF">HF086_001593</name>
</gene>
<keyword evidence="1" id="KW-1133">Transmembrane helix</keyword>
<name>A0A922MPI9_SPOEX</name>
<proteinExistence type="predicted"/>
<evidence type="ECO:0000313" key="2">
    <source>
        <dbReference type="EMBL" id="KAH9640544.1"/>
    </source>
</evidence>
<dbReference type="EMBL" id="JACEFF010000280">
    <property type="protein sequence ID" value="KAH9640544.1"/>
    <property type="molecule type" value="Genomic_DNA"/>
</dbReference>
<keyword evidence="1" id="KW-0472">Membrane</keyword>
<organism evidence="2 3">
    <name type="scientific">Spodoptera exigua</name>
    <name type="common">Beet armyworm</name>
    <name type="synonym">Noctua fulgens</name>
    <dbReference type="NCBI Taxonomy" id="7107"/>
    <lineage>
        <taxon>Eukaryota</taxon>
        <taxon>Metazoa</taxon>
        <taxon>Ecdysozoa</taxon>
        <taxon>Arthropoda</taxon>
        <taxon>Hexapoda</taxon>
        <taxon>Insecta</taxon>
        <taxon>Pterygota</taxon>
        <taxon>Neoptera</taxon>
        <taxon>Endopterygota</taxon>
        <taxon>Lepidoptera</taxon>
        <taxon>Glossata</taxon>
        <taxon>Ditrysia</taxon>
        <taxon>Noctuoidea</taxon>
        <taxon>Noctuidae</taxon>
        <taxon>Amphipyrinae</taxon>
        <taxon>Spodoptera</taxon>
    </lineage>
</organism>
<feature type="transmembrane region" description="Helical" evidence="1">
    <location>
        <begin position="49"/>
        <end position="66"/>
    </location>
</feature>
<sequence>MKPIIVPIMLRYLLDKFWNEDVWLPPNTTWADLAPGPDKAVVYTDHTHVFFPIPLAFVFILVRYVIEK</sequence>
<keyword evidence="1" id="KW-0812">Transmembrane</keyword>
<protein>
    <submittedName>
        <fullName evidence="2">Uncharacterized protein</fullName>
    </submittedName>
</protein>